<dbReference type="EMBL" id="JBHVBU010000058">
    <property type="protein sequence ID" value="MFE7965415.1"/>
    <property type="molecule type" value="Genomic_DNA"/>
</dbReference>
<proteinExistence type="predicted"/>
<protein>
    <submittedName>
        <fullName evidence="2">XRE family transcriptional regulator</fullName>
    </submittedName>
</protein>
<evidence type="ECO:0000256" key="1">
    <source>
        <dbReference type="SAM" id="MobiDB-lite"/>
    </source>
</evidence>
<evidence type="ECO:0000313" key="3">
    <source>
        <dbReference type="Proteomes" id="UP001600650"/>
    </source>
</evidence>
<sequence length="430" mass="46306">MAENRNGDLAGWMAELGLTAAELSDLVNEEIGQFTGRLGETSERTVFRWLSGEVRWPHGRQRLALERVSGRPVTDLGFTPRGKSMSTRRSSEEDPEVRRREFVGAAAGVAAASISVGSPAAAAPQRVGTSDVIRLRDAVERLVAEDALRGGGGLEQAAVRGAEEALRLQRGAASQRVRTRLFSLAANFTCRAGWALIDAGRLEGAGRHLERALTLAGMARDADMAMQVWNMRSMLARQREDYAEAVAAAQAAQATSITRRSPVHASLGWARLAVAQAHGGDARGAVRSIGRAEELWGKADPGEPVSAWIEFYGPVAGPAELFALTAVVQDETGRSAQAEAASYRSLAALPGQYRRNRANTTARLALAQLHQGEVEQACATSGAVFEAMAGVPLPGRTRQLLGDFQRELIARAPKMADEWVEQYRTEWSRA</sequence>
<comment type="caution">
    <text evidence="2">The sequence shown here is derived from an EMBL/GenBank/DDBJ whole genome shotgun (WGS) entry which is preliminary data.</text>
</comment>
<evidence type="ECO:0000313" key="2">
    <source>
        <dbReference type="EMBL" id="MFE7965415.1"/>
    </source>
</evidence>
<name>A0ABW6JM08_STRCE</name>
<gene>
    <name evidence="2" type="ORF">ACFU0X_20665</name>
</gene>
<keyword evidence="3" id="KW-1185">Reference proteome</keyword>
<dbReference type="InterPro" id="IPR011990">
    <property type="entry name" value="TPR-like_helical_dom_sf"/>
</dbReference>
<accession>A0ABW6JM08</accession>
<organism evidence="2 3">
    <name type="scientific">Streptomyces cellulosae</name>
    <dbReference type="NCBI Taxonomy" id="1968"/>
    <lineage>
        <taxon>Bacteria</taxon>
        <taxon>Bacillati</taxon>
        <taxon>Actinomycetota</taxon>
        <taxon>Actinomycetes</taxon>
        <taxon>Kitasatosporales</taxon>
        <taxon>Streptomycetaceae</taxon>
        <taxon>Streptomyces</taxon>
    </lineage>
</organism>
<dbReference type="Gene3D" id="1.25.40.10">
    <property type="entry name" value="Tetratricopeptide repeat domain"/>
    <property type="match status" value="1"/>
</dbReference>
<dbReference type="Proteomes" id="UP001600650">
    <property type="component" value="Unassembled WGS sequence"/>
</dbReference>
<feature type="compositionally biased region" description="Basic and acidic residues" evidence="1">
    <location>
        <begin position="89"/>
        <end position="98"/>
    </location>
</feature>
<reference evidence="2 3" key="1">
    <citation type="submission" date="2024-09" db="EMBL/GenBank/DDBJ databases">
        <title>The Natural Products Discovery Center: Release of the First 8490 Sequenced Strains for Exploring Actinobacteria Biosynthetic Diversity.</title>
        <authorList>
            <person name="Kalkreuter E."/>
            <person name="Kautsar S.A."/>
            <person name="Yang D."/>
            <person name="Bader C.D."/>
            <person name="Teijaro C.N."/>
            <person name="Fluegel L."/>
            <person name="Davis C.M."/>
            <person name="Simpson J.R."/>
            <person name="Lauterbach L."/>
            <person name="Steele A.D."/>
            <person name="Gui C."/>
            <person name="Meng S."/>
            <person name="Li G."/>
            <person name="Viehrig K."/>
            <person name="Ye F."/>
            <person name="Su P."/>
            <person name="Kiefer A.F."/>
            <person name="Nichols A."/>
            <person name="Cepeda A.J."/>
            <person name="Yan W."/>
            <person name="Fan B."/>
            <person name="Jiang Y."/>
            <person name="Adhikari A."/>
            <person name="Zheng C.-J."/>
            <person name="Schuster L."/>
            <person name="Cowan T.M."/>
            <person name="Smanski M.J."/>
            <person name="Chevrette M.G."/>
            <person name="De Carvalho L.P.S."/>
            <person name="Shen B."/>
        </authorList>
    </citation>
    <scope>NUCLEOTIDE SEQUENCE [LARGE SCALE GENOMIC DNA]</scope>
    <source>
        <strain evidence="2 3">NPDC057399</strain>
    </source>
</reference>
<dbReference type="RefSeq" id="WP_381727284.1">
    <property type="nucleotide sequence ID" value="NZ_JBHVBU010000058.1"/>
</dbReference>
<dbReference type="SUPFAM" id="SSF48452">
    <property type="entry name" value="TPR-like"/>
    <property type="match status" value="1"/>
</dbReference>
<feature type="region of interest" description="Disordered" evidence="1">
    <location>
        <begin position="74"/>
        <end position="98"/>
    </location>
</feature>